<dbReference type="EMBL" id="LAZR01002369">
    <property type="protein sequence ID" value="KKN30947.1"/>
    <property type="molecule type" value="Genomic_DNA"/>
</dbReference>
<sequence length="63" mass="7528">MKKWKPIKEHPLKKGKKEYSLSPIQKAVGIYMEMTEMKEGVMRFNRVRIPMKELALLKQVRLL</sequence>
<proteinExistence type="predicted"/>
<gene>
    <name evidence="1" type="ORF">LCGC14_0829000</name>
</gene>
<accession>A0A0F9Q1S1</accession>
<reference evidence="1" key="1">
    <citation type="journal article" date="2015" name="Nature">
        <title>Complex archaea that bridge the gap between prokaryotes and eukaryotes.</title>
        <authorList>
            <person name="Spang A."/>
            <person name="Saw J.H."/>
            <person name="Jorgensen S.L."/>
            <person name="Zaremba-Niedzwiedzka K."/>
            <person name="Martijn J."/>
            <person name="Lind A.E."/>
            <person name="van Eijk R."/>
            <person name="Schleper C."/>
            <person name="Guy L."/>
            <person name="Ettema T.J."/>
        </authorList>
    </citation>
    <scope>NUCLEOTIDE SEQUENCE</scope>
</reference>
<name>A0A0F9Q1S1_9ZZZZ</name>
<evidence type="ECO:0000313" key="1">
    <source>
        <dbReference type="EMBL" id="KKN30947.1"/>
    </source>
</evidence>
<protein>
    <submittedName>
        <fullName evidence="1">Uncharacterized protein</fullName>
    </submittedName>
</protein>
<comment type="caution">
    <text evidence="1">The sequence shown here is derived from an EMBL/GenBank/DDBJ whole genome shotgun (WGS) entry which is preliminary data.</text>
</comment>
<dbReference type="AlphaFoldDB" id="A0A0F9Q1S1"/>
<organism evidence="1">
    <name type="scientific">marine sediment metagenome</name>
    <dbReference type="NCBI Taxonomy" id="412755"/>
    <lineage>
        <taxon>unclassified sequences</taxon>
        <taxon>metagenomes</taxon>
        <taxon>ecological metagenomes</taxon>
    </lineage>
</organism>